<gene>
    <name evidence="2" type="ORF">GCM10023331_18940</name>
</gene>
<dbReference type="EMBL" id="BAABJX010000029">
    <property type="protein sequence ID" value="GAA4833943.1"/>
    <property type="molecule type" value="Genomic_DNA"/>
</dbReference>
<evidence type="ECO:0000313" key="2">
    <source>
        <dbReference type="EMBL" id="GAA4833943.1"/>
    </source>
</evidence>
<comment type="caution">
    <text evidence="2">The sequence shown here is derived from an EMBL/GenBank/DDBJ whole genome shotgun (WGS) entry which is preliminary data.</text>
</comment>
<keyword evidence="1" id="KW-0812">Transmembrane</keyword>
<accession>A0ABP9D9S0</accession>
<keyword evidence="1" id="KW-1133">Transmembrane helix</keyword>
<dbReference type="Proteomes" id="UP001500298">
    <property type="component" value="Unassembled WGS sequence"/>
</dbReference>
<dbReference type="RefSeq" id="WP_345371253.1">
    <property type="nucleotide sequence ID" value="NZ_BAABJX010000029.1"/>
</dbReference>
<evidence type="ECO:0000313" key="3">
    <source>
        <dbReference type="Proteomes" id="UP001500298"/>
    </source>
</evidence>
<feature type="transmembrane region" description="Helical" evidence="1">
    <location>
        <begin position="34"/>
        <end position="51"/>
    </location>
</feature>
<feature type="transmembrane region" description="Helical" evidence="1">
    <location>
        <begin position="57"/>
        <end position="76"/>
    </location>
</feature>
<dbReference type="InterPro" id="IPR021484">
    <property type="entry name" value="DUF3137"/>
</dbReference>
<keyword evidence="1" id="KW-0472">Membrane</keyword>
<protein>
    <submittedName>
        <fullName evidence="2">DUF3137 domain-containing protein</fullName>
    </submittedName>
</protein>
<evidence type="ECO:0000256" key="1">
    <source>
        <dbReference type="SAM" id="Phobius"/>
    </source>
</evidence>
<sequence length="374" mass="44387">MRTLEEFKRHFSEHVYDELQELEESRKDMHNKRIEVGGLSILAVFLTWIMVHMGLLHSYTIAFMVLTAPSVGFWLYMKHYYNPDISDTYKKVVVEEMLHFMDPSLQYTHTQFVPYDTWKASFLFPMIPDKYEGDDLIVGTIDGIPLQLSEIIVQNNLKVIERKERNILERFLATFERKEQWETLFHGIFLAAEYPKSIKGRMFILPDTLQKTLGHAGRIIQENNLIRGKYIHPQNYEFKQNYVVYADHELEGEELLTEELMEKMLTLKKRSNTPVYCSIVSNKIYVAVDLRKELFQVNTARPLYNHRFVENFYNELLYIFSIIEDLNIDELELPTRNESDVLLEDYMDAEDDAVIEEEVSEGRYDNHFPQFDED</sequence>
<dbReference type="Pfam" id="PF11335">
    <property type="entry name" value="DUF3137"/>
    <property type="match status" value="1"/>
</dbReference>
<keyword evidence="3" id="KW-1185">Reference proteome</keyword>
<reference evidence="3" key="1">
    <citation type="journal article" date="2019" name="Int. J. Syst. Evol. Microbiol.">
        <title>The Global Catalogue of Microorganisms (GCM) 10K type strain sequencing project: providing services to taxonomists for standard genome sequencing and annotation.</title>
        <authorList>
            <consortium name="The Broad Institute Genomics Platform"/>
            <consortium name="The Broad Institute Genome Sequencing Center for Infectious Disease"/>
            <person name="Wu L."/>
            <person name="Ma J."/>
        </authorList>
    </citation>
    <scope>NUCLEOTIDE SEQUENCE [LARGE SCALE GENOMIC DNA]</scope>
    <source>
        <strain evidence="3">JCM 18326</strain>
    </source>
</reference>
<organism evidence="2 3">
    <name type="scientific">Algivirga pacifica</name>
    <dbReference type="NCBI Taxonomy" id="1162670"/>
    <lineage>
        <taxon>Bacteria</taxon>
        <taxon>Pseudomonadati</taxon>
        <taxon>Bacteroidota</taxon>
        <taxon>Cytophagia</taxon>
        <taxon>Cytophagales</taxon>
        <taxon>Flammeovirgaceae</taxon>
        <taxon>Algivirga</taxon>
    </lineage>
</organism>
<name>A0ABP9D9S0_9BACT</name>
<proteinExistence type="predicted"/>